<dbReference type="InterPro" id="IPR029063">
    <property type="entry name" value="SAM-dependent_MTases_sf"/>
</dbReference>
<dbReference type="Gene3D" id="3.40.50.150">
    <property type="entry name" value="Vaccinia Virus protein VP39"/>
    <property type="match status" value="1"/>
</dbReference>
<dbReference type="SUPFAM" id="SSF53335">
    <property type="entry name" value="S-adenosyl-L-methionine-dependent methyltransferases"/>
    <property type="match status" value="1"/>
</dbReference>
<comment type="caution">
    <text evidence="4">The sequence shown here is derived from an EMBL/GenBank/DDBJ whole genome shotgun (WGS) entry which is preliminary data.</text>
</comment>
<dbReference type="InterPro" id="IPR041698">
    <property type="entry name" value="Methyltransf_25"/>
</dbReference>
<protein>
    <submittedName>
        <fullName evidence="4">Methyltransferase family protein</fullName>
    </submittedName>
</protein>
<gene>
    <name evidence="4" type="ORF">C8J48_2310</name>
</gene>
<keyword evidence="1 4" id="KW-0489">Methyltransferase</keyword>
<proteinExistence type="predicted"/>
<dbReference type="PANTHER" id="PTHR43861:SF1">
    <property type="entry name" value="TRANS-ACONITATE 2-METHYLTRANSFERASE"/>
    <property type="match status" value="1"/>
</dbReference>
<dbReference type="RefSeq" id="WP_107726851.1">
    <property type="nucleotide sequence ID" value="NZ_PZZP01000001.1"/>
</dbReference>
<dbReference type="Gene3D" id="2.20.25.110">
    <property type="entry name" value="S-adenosyl-L-methionine-dependent methyltransferases"/>
    <property type="match status" value="1"/>
</dbReference>
<evidence type="ECO:0000259" key="3">
    <source>
        <dbReference type="Pfam" id="PF13649"/>
    </source>
</evidence>
<sequence>MSQPDAYDPFAVIYHQHWGYFPDRFWPILEERILSHLPADASILDLCCGTGGLAKKLTEAGWDVTGVDGSVSMLEIARREAPHAHFLHSDAREFHLETKFHAALSTFDSLNHILEWEGLKQTFTNVYHTLLPGGVFFFDLNMQEGYHRRWQGQFHIVHTNHAVMVTSRYDEQRLAEMDFTLFTLEQDDWHRTNFTLTQRCYEEEEVTRELQEAGFSDVKVHDAALFGWDQTGRSFFYARKSSEGVSG</sequence>
<dbReference type="OrthoDB" id="9804312at2"/>
<evidence type="ECO:0000313" key="5">
    <source>
        <dbReference type="Proteomes" id="UP000241639"/>
    </source>
</evidence>
<evidence type="ECO:0000256" key="1">
    <source>
        <dbReference type="ARBA" id="ARBA00022603"/>
    </source>
</evidence>
<dbReference type="CDD" id="cd02440">
    <property type="entry name" value="AdoMet_MTases"/>
    <property type="match status" value="1"/>
</dbReference>
<dbReference type="AlphaFoldDB" id="A0A2T4ZCS2"/>
<organism evidence="4 5">
    <name type="scientific">Desmospora activa DSM 45169</name>
    <dbReference type="NCBI Taxonomy" id="1121389"/>
    <lineage>
        <taxon>Bacteria</taxon>
        <taxon>Bacillati</taxon>
        <taxon>Bacillota</taxon>
        <taxon>Bacilli</taxon>
        <taxon>Bacillales</taxon>
        <taxon>Thermoactinomycetaceae</taxon>
        <taxon>Desmospora</taxon>
    </lineage>
</organism>
<evidence type="ECO:0000313" key="4">
    <source>
        <dbReference type="EMBL" id="PTM59680.1"/>
    </source>
</evidence>
<keyword evidence="2 4" id="KW-0808">Transferase</keyword>
<dbReference type="PANTHER" id="PTHR43861">
    <property type="entry name" value="TRANS-ACONITATE 2-METHYLTRANSFERASE-RELATED"/>
    <property type="match status" value="1"/>
</dbReference>
<dbReference type="GO" id="GO:0032259">
    <property type="term" value="P:methylation"/>
    <property type="evidence" value="ECO:0007669"/>
    <property type="project" value="UniProtKB-KW"/>
</dbReference>
<dbReference type="Proteomes" id="UP000241639">
    <property type="component" value="Unassembled WGS sequence"/>
</dbReference>
<feature type="domain" description="Methyltransferase" evidence="3">
    <location>
        <begin position="43"/>
        <end position="134"/>
    </location>
</feature>
<keyword evidence="5" id="KW-1185">Reference proteome</keyword>
<reference evidence="4 5" key="1">
    <citation type="submission" date="2018-04" db="EMBL/GenBank/DDBJ databases">
        <title>Genomic Encyclopedia of Archaeal and Bacterial Type Strains, Phase II (KMG-II): from individual species to whole genera.</title>
        <authorList>
            <person name="Goeker M."/>
        </authorList>
    </citation>
    <scope>NUCLEOTIDE SEQUENCE [LARGE SCALE GENOMIC DNA]</scope>
    <source>
        <strain evidence="4 5">DSM 45169</strain>
    </source>
</reference>
<dbReference type="GO" id="GO:0008168">
    <property type="term" value="F:methyltransferase activity"/>
    <property type="evidence" value="ECO:0007669"/>
    <property type="project" value="UniProtKB-KW"/>
</dbReference>
<accession>A0A2T4ZCS2</accession>
<dbReference type="Pfam" id="PF13649">
    <property type="entry name" value="Methyltransf_25"/>
    <property type="match status" value="1"/>
</dbReference>
<evidence type="ECO:0000256" key="2">
    <source>
        <dbReference type="ARBA" id="ARBA00022679"/>
    </source>
</evidence>
<name>A0A2T4ZCS2_9BACL</name>
<dbReference type="EMBL" id="PZZP01000001">
    <property type="protein sequence ID" value="PTM59680.1"/>
    <property type="molecule type" value="Genomic_DNA"/>
</dbReference>